<name>A0A2R4BP94_THAAR</name>
<dbReference type="EMBL" id="CP028339">
    <property type="protein sequence ID" value="AVR89158.1"/>
    <property type="molecule type" value="Genomic_DNA"/>
</dbReference>
<keyword evidence="1" id="KW-0812">Transmembrane</keyword>
<sequence>MREGRATARHALLLLYGGLALPPLRAGLEATMSAHMLVQIPLLGVLGFVAARWLPPQWQQRMLALSGGPAAWVVVAVFAMAYWMLPRVLDAALASPAVELAKFLTVPLLVGLPLGLAWPQLSLIGRGFVWTNAISMVAVLGWLYLAAPLRACNSYSLEQQQQTGGLLVAAALTLFVVWFGTLFIGRGAATGR</sequence>
<feature type="transmembrane region" description="Helical" evidence="1">
    <location>
        <begin position="97"/>
        <end position="116"/>
    </location>
</feature>
<evidence type="ECO:0000313" key="3">
    <source>
        <dbReference type="Proteomes" id="UP000241885"/>
    </source>
</evidence>
<dbReference type="OrthoDB" id="2388670at2"/>
<proteinExistence type="predicted"/>
<dbReference type="RefSeq" id="WP_107221306.1">
    <property type="nucleotide sequence ID" value="NZ_CP028339.1"/>
</dbReference>
<dbReference type="Proteomes" id="UP000241885">
    <property type="component" value="Chromosome"/>
</dbReference>
<dbReference type="KEGG" id="tak:Tharo_2260"/>
<protein>
    <submittedName>
        <fullName evidence="2">Membrane protein</fullName>
    </submittedName>
</protein>
<keyword evidence="1" id="KW-1133">Transmembrane helix</keyword>
<keyword evidence="3" id="KW-1185">Reference proteome</keyword>
<reference evidence="2 3" key="1">
    <citation type="submission" date="2018-03" db="EMBL/GenBank/DDBJ databases">
        <title>Complete genome sequence of Thauera aromatica, a model organism for studying aromatic compound degradation under denitrifying conditions.</title>
        <authorList>
            <person name="Lo H.-Y."/>
            <person name="Goris T."/>
            <person name="Boll M."/>
            <person name="Mueller J.A."/>
        </authorList>
    </citation>
    <scope>NUCLEOTIDE SEQUENCE [LARGE SCALE GENOMIC DNA]</scope>
    <source>
        <strain evidence="2 3">K172</strain>
    </source>
</reference>
<gene>
    <name evidence="2" type="ORF">Tharo_2260</name>
</gene>
<feature type="transmembrane region" description="Helical" evidence="1">
    <location>
        <begin position="165"/>
        <end position="185"/>
    </location>
</feature>
<feature type="transmembrane region" description="Helical" evidence="1">
    <location>
        <begin position="62"/>
        <end position="85"/>
    </location>
</feature>
<evidence type="ECO:0000313" key="2">
    <source>
        <dbReference type="EMBL" id="AVR89158.1"/>
    </source>
</evidence>
<evidence type="ECO:0000256" key="1">
    <source>
        <dbReference type="SAM" id="Phobius"/>
    </source>
</evidence>
<feature type="transmembrane region" description="Helical" evidence="1">
    <location>
        <begin position="128"/>
        <end position="145"/>
    </location>
</feature>
<feature type="transmembrane region" description="Helical" evidence="1">
    <location>
        <begin position="36"/>
        <end position="55"/>
    </location>
</feature>
<accession>A0A2R4BP94</accession>
<organism evidence="2 3">
    <name type="scientific">Thauera aromatica K172</name>
    <dbReference type="NCBI Taxonomy" id="44139"/>
    <lineage>
        <taxon>Bacteria</taxon>
        <taxon>Pseudomonadati</taxon>
        <taxon>Pseudomonadota</taxon>
        <taxon>Betaproteobacteria</taxon>
        <taxon>Rhodocyclales</taxon>
        <taxon>Zoogloeaceae</taxon>
        <taxon>Thauera</taxon>
    </lineage>
</organism>
<dbReference type="AlphaFoldDB" id="A0A2R4BP94"/>
<keyword evidence="1" id="KW-0472">Membrane</keyword>